<dbReference type="SUPFAM" id="SSF52317">
    <property type="entry name" value="Class I glutamine amidotransferase-like"/>
    <property type="match status" value="1"/>
</dbReference>
<feature type="site" description="Important for acyl-CoA specificity" evidence="4">
    <location>
        <position position="74"/>
    </location>
</feature>
<feature type="binding site" evidence="4">
    <location>
        <position position="148"/>
    </location>
    <ligand>
        <name>substrate</name>
    </ligand>
</feature>
<comment type="subcellular location">
    <subcellularLocation>
        <location evidence="4">Cytoplasm</location>
    </subcellularLocation>
</comment>
<dbReference type="InterPro" id="IPR033752">
    <property type="entry name" value="MetA_family"/>
</dbReference>
<dbReference type="EMBL" id="JAVIKH010000007">
    <property type="protein sequence ID" value="MDX8336134.1"/>
    <property type="molecule type" value="Genomic_DNA"/>
</dbReference>
<gene>
    <name evidence="4" type="primary">metAA</name>
    <name evidence="5" type="ORF">RFV38_06460</name>
</gene>
<comment type="pathway">
    <text evidence="4">Amino-acid biosynthesis; L-methionine biosynthesis via de novo pathway; O-acetyl-L-homoserine from L-homoserine: step 1/1.</text>
</comment>
<dbReference type="Proteomes" id="UP001279681">
    <property type="component" value="Unassembled WGS sequence"/>
</dbReference>
<dbReference type="EC" id="2.3.1.31" evidence="4"/>
<feature type="active site" description="Proton acceptor" evidence="4">
    <location>
        <position position="190"/>
    </location>
</feature>
<reference evidence="6" key="1">
    <citation type="submission" date="2023-07" db="EMBL/GenBank/DDBJ databases">
        <authorList>
            <person name="Colorado M.A."/>
            <person name="Villamil L.M."/>
            <person name="Melo J.F."/>
            <person name="Rodriguez J.A."/>
            <person name="Ruiz R.Y."/>
        </authorList>
    </citation>
    <scope>NUCLEOTIDE SEQUENCE [LARGE SCALE GENOMIC DNA]</scope>
    <source>
        <strain evidence="6">C33</strain>
    </source>
</reference>
<comment type="similarity">
    <text evidence="4">Belongs to the MetA family.</text>
</comment>
<dbReference type="InterPro" id="IPR029062">
    <property type="entry name" value="Class_I_gatase-like"/>
</dbReference>
<keyword evidence="2 4" id="KW-0808">Transferase</keyword>
<comment type="function">
    <text evidence="4">Transfers an acetyl group from acetyl-CoA to L-homoserine, forming acetyl-L-homoserine.</text>
</comment>
<dbReference type="RefSeq" id="WP_320313610.1">
    <property type="nucleotide sequence ID" value="NZ_JAVIKH010000007.1"/>
</dbReference>
<comment type="catalytic activity">
    <reaction evidence="4">
        <text>L-homoserine + acetyl-CoA = O-acetyl-L-homoserine + CoA</text>
        <dbReference type="Rhea" id="RHEA:13701"/>
        <dbReference type="ChEBI" id="CHEBI:57287"/>
        <dbReference type="ChEBI" id="CHEBI:57288"/>
        <dbReference type="ChEBI" id="CHEBI:57476"/>
        <dbReference type="ChEBI" id="CHEBI:57716"/>
        <dbReference type="EC" id="2.3.1.31"/>
    </reaction>
</comment>
<evidence type="ECO:0000313" key="6">
    <source>
        <dbReference type="Proteomes" id="UP001279681"/>
    </source>
</evidence>
<comment type="caution">
    <text evidence="4">Lacks conserved residue(s) required for the propagation of feature annotation.</text>
</comment>
<evidence type="ECO:0000256" key="1">
    <source>
        <dbReference type="ARBA" id="ARBA00022605"/>
    </source>
</evidence>
<evidence type="ECO:0000256" key="4">
    <source>
        <dbReference type="HAMAP-Rule" id="MF_00295"/>
    </source>
</evidence>
<accession>A0ABU4W9C5</accession>
<dbReference type="Pfam" id="PF04204">
    <property type="entry name" value="HTS"/>
    <property type="match status" value="1"/>
</dbReference>
<keyword evidence="1 4" id="KW-0028">Amino-acid biosynthesis</keyword>
<dbReference type="PANTHER" id="PTHR20919">
    <property type="entry name" value="HOMOSERINE O-SUCCINYLTRANSFERASE"/>
    <property type="match status" value="1"/>
</dbReference>
<evidence type="ECO:0000256" key="3">
    <source>
        <dbReference type="ARBA" id="ARBA00023315"/>
    </source>
</evidence>
<sequence length="246" mass="29488">MGVINLMPFKHEVEYQFSTIFQKIDKNIKLMYIYPATHKYKNIDITYLKNNYTPLNKININDYNGIIVTGAPIEKYNFKEVDFWDEINTFFQNNTLPTIYICWGSQGALYSKFGIEKFSLNKKLFGVYHHEIKINNPFITTNFFAPHSRNTFNKKECILNANLHIIGESKDAGVYMCSTKDFKNIFISGHSEYQKERLKFEFERDKQYIPENYFINDNPENDILFSWQNHQNEFYTNWINFLRRFL</sequence>
<keyword evidence="4" id="KW-0963">Cytoplasm</keyword>
<keyword evidence="4" id="KW-0486">Methionine biosynthesis</keyword>
<feature type="active site" description="Acyl-thioester intermediate" evidence="4">
    <location>
        <position position="102"/>
    </location>
</feature>
<feature type="site" description="Important for substrate specificity" evidence="4">
    <location>
        <position position="148"/>
    </location>
</feature>
<keyword evidence="3 4" id="KW-0012">Acyltransferase</keyword>
<evidence type="ECO:0000313" key="5">
    <source>
        <dbReference type="EMBL" id="MDX8336134.1"/>
    </source>
</evidence>
<keyword evidence="6" id="KW-1185">Reference proteome</keyword>
<dbReference type="PANTHER" id="PTHR20919:SF0">
    <property type="entry name" value="HOMOSERINE O-SUCCINYLTRANSFERASE"/>
    <property type="match status" value="1"/>
</dbReference>
<dbReference type="Gene3D" id="3.40.50.880">
    <property type="match status" value="1"/>
</dbReference>
<dbReference type="HAMAP" id="MF_00295">
    <property type="entry name" value="MetA_acyltransf"/>
    <property type="match status" value="1"/>
</dbReference>
<feature type="active site" evidence="4">
    <location>
        <position position="192"/>
    </location>
</feature>
<dbReference type="GO" id="GO:0008899">
    <property type="term" value="F:homoserine O-succinyltransferase activity"/>
    <property type="evidence" value="ECO:0007669"/>
    <property type="project" value="UniProtKB-EC"/>
</dbReference>
<feature type="binding site" evidence="4">
    <location>
        <position position="204"/>
    </location>
    <ligand>
        <name>substrate</name>
    </ligand>
</feature>
<organism evidence="5 6">
    <name type="scientific">Candidatus Cetobacterium colombiensis</name>
    <dbReference type="NCBI Taxonomy" id="3073100"/>
    <lineage>
        <taxon>Bacteria</taxon>
        <taxon>Fusobacteriati</taxon>
        <taxon>Fusobacteriota</taxon>
        <taxon>Fusobacteriia</taxon>
        <taxon>Fusobacteriales</taxon>
        <taxon>Fusobacteriaceae</taxon>
        <taxon>Cetobacterium</taxon>
    </lineage>
</organism>
<protein>
    <recommendedName>
        <fullName evidence="4">Homoserine O-acetyltransferase</fullName>
        <shortName evidence="4">HAT</shortName>
        <ecNumber evidence="4">2.3.1.31</ecNumber>
    </recommendedName>
    <alternativeName>
        <fullName evidence="4">Homoserine transacetylase</fullName>
        <shortName evidence="4">HTA</shortName>
    </alternativeName>
</protein>
<proteinExistence type="inferred from homology"/>
<evidence type="ECO:0000256" key="2">
    <source>
        <dbReference type="ARBA" id="ARBA00022679"/>
    </source>
</evidence>
<name>A0ABU4W9C5_9FUSO</name>
<feature type="binding site" evidence="4">
    <location>
        <position position="123"/>
    </location>
    <ligand>
        <name>substrate</name>
    </ligand>
</feature>
<comment type="caution">
    <text evidence="5">The sequence shown here is derived from an EMBL/GenBank/DDBJ whole genome shotgun (WGS) entry which is preliminary data.</text>
</comment>